<keyword evidence="7" id="KW-0175">Coiled coil</keyword>
<evidence type="ECO:0000313" key="9">
    <source>
        <dbReference type="EMBL" id="MFB0835351.1"/>
    </source>
</evidence>
<evidence type="ECO:0000313" key="10">
    <source>
        <dbReference type="Proteomes" id="UP001575652"/>
    </source>
</evidence>
<gene>
    <name evidence="9" type="ORF">ACETWP_12200</name>
</gene>
<organism evidence="9 10">
    <name type="scientific">Arthrobacter halodurans</name>
    <dbReference type="NCBI Taxonomy" id="516699"/>
    <lineage>
        <taxon>Bacteria</taxon>
        <taxon>Bacillati</taxon>
        <taxon>Actinomycetota</taxon>
        <taxon>Actinomycetes</taxon>
        <taxon>Micrococcales</taxon>
        <taxon>Micrococcaceae</taxon>
        <taxon>Arthrobacter</taxon>
    </lineage>
</organism>
<keyword evidence="5" id="KW-0653">Protein transport</keyword>
<keyword evidence="3" id="KW-0813">Transport</keyword>
<keyword evidence="4" id="KW-1005">Bacterial flagellum biogenesis</keyword>
<reference evidence="9 10" key="1">
    <citation type="submission" date="2024-09" db="EMBL/GenBank/DDBJ databases">
        <authorList>
            <person name="Salinas-Garcia M.A."/>
            <person name="Prieme A."/>
        </authorList>
    </citation>
    <scope>NUCLEOTIDE SEQUENCE [LARGE SCALE GENOMIC DNA]</scope>
    <source>
        <strain evidence="9 10">DSM 21081</strain>
    </source>
</reference>
<accession>A0ABV4UNX4</accession>
<name>A0ABV4UNX4_9MICC</name>
<dbReference type="Proteomes" id="UP001575652">
    <property type="component" value="Unassembled WGS sequence"/>
</dbReference>
<keyword evidence="10" id="KW-1185">Reference proteome</keyword>
<dbReference type="PANTHER" id="PTHR34982">
    <property type="entry name" value="YOP PROTEINS TRANSLOCATION PROTEIN L"/>
    <property type="match status" value="1"/>
</dbReference>
<feature type="domain" description="Flagellar assembly protein FliH/Type III secretion system HrpE" evidence="8">
    <location>
        <begin position="95"/>
        <end position="215"/>
    </location>
</feature>
<evidence type="ECO:0000256" key="3">
    <source>
        <dbReference type="ARBA" id="ARBA00022448"/>
    </source>
</evidence>
<evidence type="ECO:0000259" key="8">
    <source>
        <dbReference type="Pfam" id="PF02108"/>
    </source>
</evidence>
<comment type="caution">
    <text evidence="9">The sequence shown here is derived from an EMBL/GenBank/DDBJ whole genome shotgun (WGS) entry which is preliminary data.</text>
</comment>
<protein>
    <submittedName>
        <fullName evidence="9">FliH/SctL family protein</fullName>
    </submittedName>
</protein>
<feature type="coiled-coil region" evidence="7">
    <location>
        <begin position="74"/>
        <end position="109"/>
    </location>
</feature>
<dbReference type="Pfam" id="PF02108">
    <property type="entry name" value="FliH"/>
    <property type="match status" value="1"/>
</dbReference>
<evidence type="ECO:0000256" key="1">
    <source>
        <dbReference type="ARBA" id="ARBA00003041"/>
    </source>
</evidence>
<evidence type="ECO:0000256" key="2">
    <source>
        <dbReference type="ARBA" id="ARBA00006602"/>
    </source>
</evidence>
<dbReference type="EMBL" id="JBHDLJ010000010">
    <property type="protein sequence ID" value="MFB0835351.1"/>
    <property type="molecule type" value="Genomic_DNA"/>
</dbReference>
<comment type="function">
    <text evidence="1">Needed for flagellar regrowth and assembly.</text>
</comment>
<comment type="similarity">
    <text evidence="2">Belongs to the FliH family.</text>
</comment>
<evidence type="ECO:0000256" key="4">
    <source>
        <dbReference type="ARBA" id="ARBA00022795"/>
    </source>
</evidence>
<keyword evidence="6" id="KW-1006">Bacterial flagellum protein export</keyword>
<dbReference type="PANTHER" id="PTHR34982:SF1">
    <property type="entry name" value="FLAGELLAR ASSEMBLY PROTEIN FLIH"/>
    <property type="match status" value="1"/>
</dbReference>
<dbReference type="InterPro" id="IPR018035">
    <property type="entry name" value="Flagellar_FliH/T3SS_HrpE"/>
</dbReference>
<sequence length="225" mass="23056">MSPSRTLSAGHGYGLADAAGAGPAAATSFEPAVFAAVGAPADHDGAAAAGRVRGYAAGYAAGLRAAEERTRALREELAARHELAERARNRTAAEALAALNGAAAALERRTVPVVHDVRHTLVETALELAEAVLGTELSDAEHGARAALARALEGVEPRTVHAVRLHPADLAALPQDMVRAAEVRLVPDAGLTRGDAVTDFPDGFLDARISTALARCREALAGGTE</sequence>
<proteinExistence type="inferred from homology"/>
<evidence type="ECO:0000256" key="7">
    <source>
        <dbReference type="SAM" id="Coils"/>
    </source>
</evidence>
<evidence type="ECO:0000256" key="6">
    <source>
        <dbReference type="ARBA" id="ARBA00023225"/>
    </source>
</evidence>
<evidence type="ECO:0000256" key="5">
    <source>
        <dbReference type="ARBA" id="ARBA00022927"/>
    </source>
</evidence>
<dbReference type="InterPro" id="IPR051472">
    <property type="entry name" value="T3SS_Stator/FliH"/>
</dbReference>
<dbReference type="RefSeq" id="WP_373972527.1">
    <property type="nucleotide sequence ID" value="NZ_JBHDLJ010000010.1"/>
</dbReference>